<evidence type="ECO:0000313" key="2">
    <source>
        <dbReference type="EMBL" id="MCZ3667423.1"/>
    </source>
</evidence>
<gene>
    <name evidence="2" type="ORF">L2724_03870</name>
</gene>
<reference evidence="2" key="1">
    <citation type="submission" date="2022-01" db="EMBL/GenBank/DDBJ databases">
        <title>VMRC isolate genome collection.</title>
        <authorList>
            <person name="France M."/>
            <person name="Rutt L."/>
            <person name="Humphrys M."/>
            <person name="Ravel J."/>
        </authorList>
    </citation>
    <scope>NUCLEOTIDE SEQUENCE</scope>
    <source>
        <strain evidence="2">C0048A1</strain>
    </source>
</reference>
<dbReference type="AlphaFoldDB" id="A0AAW5WSJ4"/>
<comment type="caution">
    <text evidence="2">The sequence shown here is derived from an EMBL/GenBank/DDBJ whole genome shotgun (WGS) entry which is preliminary data.</text>
</comment>
<dbReference type="EMBL" id="JAKHPH010000006">
    <property type="protein sequence ID" value="MCZ3667423.1"/>
    <property type="molecule type" value="Genomic_DNA"/>
</dbReference>
<feature type="region of interest" description="Disordered" evidence="1">
    <location>
        <begin position="25"/>
        <end position="47"/>
    </location>
</feature>
<protein>
    <submittedName>
        <fullName evidence="2">Uncharacterized protein</fullName>
    </submittedName>
</protein>
<sequence length="47" mass="5985">MNNINWDRILEKHDEYNSDYRRRFMDEDDDEMTEQEKADWKADEEEE</sequence>
<name>A0AAW5WSJ4_9LACO</name>
<accession>A0AAW5WSJ4</accession>
<organism evidence="2 3">
    <name type="scientific">Limosilactobacillus vaginalis</name>
    <dbReference type="NCBI Taxonomy" id="1633"/>
    <lineage>
        <taxon>Bacteria</taxon>
        <taxon>Bacillati</taxon>
        <taxon>Bacillota</taxon>
        <taxon>Bacilli</taxon>
        <taxon>Lactobacillales</taxon>
        <taxon>Lactobacillaceae</taxon>
        <taxon>Limosilactobacillus</taxon>
    </lineage>
</organism>
<dbReference type="RefSeq" id="WP_269295877.1">
    <property type="nucleotide sequence ID" value="NZ_CAUPFI010000035.1"/>
</dbReference>
<dbReference type="Proteomes" id="UP001212401">
    <property type="component" value="Unassembled WGS sequence"/>
</dbReference>
<evidence type="ECO:0000313" key="3">
    <source>
        <dbReference type="Proteomes" id="UP001212401"/>
    </source>
</evidence>
<evidence type="ECO:0000256" key="1">
    <source>
        <dbReference type="SAM" id="MobiDB-lite"/>
    </source>
</evidence>
<proteinExistence type="predicted"/>